<keyword evidence="2" id="KW-1185">Reference proteome</keyword>
<comment type="caution">
    <text evidence="1">The sequence shown here is derived from an EMBL/GenBank/DDBJ whole genome shotgun (WGS) entry which is preliminary data.</text>
</comment>
<proteinExistence type="predicted"/>
<dbReference type="AlphaFoldDB" id="A0AAV4ST80"/>
<organism evidence="1 2">
    <name type="scientific">Caerostris darwini</name>
    <dbReference type="NCBI Taxonomy" id="1538125"/>
    <lineage>
        <taxon>Eukaryota</taxon>
        <taxon>Metazoa</taxon>
        <taxon>Ecdysozoa</taxon>
        <taxon>Arthropoda</taxon>
        <taxon>Chelicerata</taxon>
        <taxon>Arachnida</taxon>
        <taxon>Araneae</taxon>
        <taxon>Araneomorphae</taxon>
        <taxon>Entelegynae</taxon>
        <taxon>Araneoidea</taxon>
        <taxon>Araneidae</taxon>
        <taxon>Caerostris</taxon>
    </lineage>
</organism>
<evidence type="ECO:0000313" key="1">
    <source>
        <dbReference type="EMBL" id="GIY36146.1"/>
    </source>
</evidence>
<gene>
    <name evidence="1" type="ORF">CDAR_479891</name>
</gene>
<dbReference type="Proteomes" id="UP001054837">
    <property type="component" value="Unassembled WGS sequence"/>
</dbReference>
<reference evidence="1 2" key="1">
    <citation type="submission" date="2021-06" db="EMBL/GenBank/DDBJ databases">
        <title>Caerostris darwini draft genome.</title>
        <authorList>
            <person name="Kono N."/>
            <person name="Arakawa K."/>
        </authorList>
    </citation>
    <scope>NUCLEOTIDE SEQUENCE [LARGE SCALE GENOMIC DNA]</scope>
</reference>
<sequence length="107" mass="11616">MSFHSASKGKAIYEPRAGLAQRMARSEGKSSVEERHFASGRRTYFIPGISGKREKPQLFSPPRARVLWGATLSICGHKECETVTAGEGIAGPDKLPPIRFLFGVGLS</sequence>
<accession>A0AAV4ST80</accession>
<dbReference type="EMBL" id="BPLQ01008249">
    <property type="protein sequence ID" value="GIY36146.1"/>
    <property type="molecule type" value="Genomic_DNA"/>
</dbReference>
<evidence type="ECO:0000313" key="2">
    <source>
        <dbReference type="Proteomes" id="UP001054837"/>
    </source>
</evidence>
<name>A0AAV4ST80_9ARAC</name>
<protein>
    <submittedName>
        <fullName evidence="1">Uncharacterized protein</fullName>
    </submittedName>
</protein>